<comment type="caution">
    <text evidence="2">The sequence shown here is derived from an EMBL/GenBank/DDBJ whole genome shotgun (WGS) entry which is preliminary data.</text>
</comment>
<feature type="domain" description="Histidine kinase/HSP90-like ATPase" evidence="1">
    <location>
        <begin position="1"/>
        <end position="34"/>
    </location>
</feature>
<dbReference type="InterPro" id="IPR003594">
    <property type="entry name" value="HATPase_dom"/>
</dbReference>
<gene>
    <name evidence="2" type="ORF">ACFQ1S_24015</name>
</gene>
<protein>
    <submittedName>
        <fullName evidence="2">ATP-binding protein</fullName>
    </submittedName>
</protein>
<dbReference type="Proteomes" id="UP001597045">
    <property type="component" value="Unassembled WGS sequence"/>
</dbReference>
<keyword evidence="3" id="KW-1185">Reference proteome</keyword>
<dbReference type="EMBL" id="JBHTIS010001560">
    <property type="protein sequence ID" value="MFD1048381.1"/>
    <property type="molecule type" value="Genomic_DNA"/>
</dbReference>
<dbReference type="GO" id="GO:0005524">
    <property type="term" value="F:ATP binding"/>
    <property type="evidence" value="ECO:0007669"/>
    <property type="project" value="UniProtKB-KW"/>
</dbReference>
<evidence type="ECO:0000313" key="3">
    <source>
        <dbReference type="Proteomes" id="UP001597045"/>
    </source>
</evidence>
<organism evidence="2 3">
    <name type="scientific">Kibdelosporangium lantanae</name>
    <dbReference type="NCBI Taxonomy" id="1497396"/>
    <lineage>
        <taxon>Bacteria</taxon>
        <taxon>Bacillati</taxon>
        <taxon>Actinomycetota</taxon>
        <taxon>Actinomycetes</taxon>
        <taxon>Pseudonocardiales</taxon>
        <taxon>Pseudonocardiaceae</taxon>
        <taxon>Kibdelosporangium</taxon>
    </lineage>
</organism>
<reference evidence="3" key="1">
    <citation type="journal article" date="2019" name="Int. J. Syst. Evol. Microbiol.">
        <title>The Global Catalogue of Microorganisms (GCM) 10K type strain sequencing project: providing services to taxonomists for standard genome sequencing and annotation.</title>
        <authorList>
            <consortium name="The Broad Institute Genomics Platform"/>
            <consortium name="The Broad Institute Genome Sequencing Center for Infectious Disease"/>
            <person name="Wu L."/>
            <person name="Ma J."/>
        </authorList>
    </citation>
    <scope>NUCLEOTIDE SEQUENCE [LARGE SCALE GENOMIC DNA]</scope>
    <source>
        <strain evidence="3">JCM 31486</strain>
    </source>
</reference>
<sequence length="35" mass="3556">MAIVKQLVAAHGGTVTARSVLGQGSTFTVRLPTTS</sequence>
<dbReference type="SUPFAM" id="SSF55874">
    <property type="entry name" value="ATPase domain of HSP90 chaperone/DNA topoisomerase II/histidine kinase"/>
    <property type="match status" value="1"/>
</dbReference>
<dbReference type="Pfam" id="PF02518">
    <property type="entry name" value="HATPase_c"/>
    <property type="match status" value="1"/>
</dbReference>
<name>A0ABW3MCN0_9PSEU</name>
<keyword evidence="2" id="KW-0067">ATP-binding</keyword>
<evidence type="ECO:0000259" key="1">
    <source>
        <dbReference type="Pfam" id="PF02518"/>
    </source>
</evidence>
<dbReference type="InterPro" id="IPR036890">
    <property type="entry name" value="HATPase_C_sf"/>
</dbReference>
<keyword evidence="2" id="KW-0547">Nucleotide-binding</keyword>
<evidence type="ECO:0000313" key="2">
    <source>
        <dbReference type="EMBL" id="MFD1048381.1"/>
    </source>
</evidence>
<proteinExistence type="predicted"/>
<accession>A0ABW3MCN0</accession>
<dbReference type="Gene3D" id="3.30.565.10">
    <property type="entry name" value="Histidine kinase-like ATPase, C-terminal domain"/>
    <property type="match status" value="1"/>
</dbReference>